<dbReference type="InterPro" id="IPR047680">
    <property type="entry name" value="MarP-like"/>
</dbReference>
<feature type="transmembrane region" description="Helical" evidence="5">
    <location>
        <begin position="99"/>
        <end position="120"/>
    </location>
</feature>
<keyword evidence="6" id="KW-0645">Protease</keyword>
<dbReference type="AlphaFoldDB" id="A0A3N0E0C4"/>
<dbReference type="Proteomes" id="UP000277094">
    <property type="component" value="Unassembled WGS sequence"/>
</dbReference>
<dbReference type="Pfam" id="PF13365">
    <property type="entry name" value="Trypsin_2"/>
    <property type="match status" value="1"/>
</dbReference>
<sequence>MNLLDWCLVLVTFAYALSGYWQGFITGAFATVGLVLGGLVGIWLAPHLLGNASPSVGISLAALFVVLVCASFGQAFLQFAGSRVRAKITWQPVRALDAVGGSVLSVVAVLTVTWMLGVAVSGSRIPGIGPLVRDSKVLTRVNDVMPSQAQGLLRGFDRVVGSSFFPRYLEPFAPERIIGVAPAPGNVVHDPEVEHAELSVFKVRGNNSCGDGIEGSGFLYSPHRLMTNAHVVAGVRDPKVRVGTRNLPATVVYYNSKTDIAVLSVDIDGPVIHFDDTGKARQASVVLGYPNDGPFDAQPARIRAQQRLRSPDIYGRGTVTRDVFSLRALVRPGNSGGPLVSMDGKVLGVIFAASVSDKDTGYALTAAQVSGAAARGISASTQVSSGKCA</sequence>
<dbReference type="OrthoDB" id="9766361at2"/>
<evidence type="ECO:0000256" key="3">
    <source>
        <dbReference type="ARBA" id="ARBA00022989"/>
    </source>
</evidence>
<comment type="subcellular location">
    <subcellularLocation>
        <location evidence="1">Membrane</location>
        <topology evidence="1">Multi-pass membrane protein</topology>
    </subcellularLocation>
</comment>
<accession>A0A3N0E0C4</accession>
<feature type="transmembrane region" description="Helical" evidence="5">
    <location>
        <begin position="20"/>
        <end position="44"/>
    </location>
</feature>
<evidence type="ECO:0000256" key="2">
    <source>
        <dbReference type="ARBA" id="ARBA00022692"/>
    </source>
</evidence>
<dbReference type="GO" id="GO:0006508">
    <property type="term" value="P:proteolysis"/>
    <property type="evidence" value="ECO:0007669"/>
    <property type="project" value="UniProtKB-KW"/>
</dbReference>
<evidence type="ECO:0000313" key="6">
    <source>
        <dbReference type="EMBL" id="RNL81302.1"/>
    </source>
</evidence>
<dbReference type="RefSeq" id="WP_123232505.1">
    <property type="nucleotide sequence ID" value="NZ_RJSG01000001.1"/>
</dbReference>
<dbReference type="GO" id="GO:0016020">
    <property type="term" value="C:membrane"/>
    <property type="evidence" value="ECO:0007669"/>
    <property type="project" value="UniProtKB-SubCell"/>
</dbReference>
<dbReference type="InterPro" id="IPR043504">
    <property type="entry name" value="Peptidase_S1_PA_chymotrypsin"/>
</dbReference>
<reference evidence="6 7" key="1">
    <citation type="submission" date="2018-11" db="EMBL/GenBank/DDBJ databases">
        <authorList>
            <person name="Li F."/>
        </authorList>
    </citation>
    <scope>NUCLEOTIDE SEQUENCE [LARGE SCALE GENOMIC DNA]</scope>
    <source>
        <strain evidence="6 7">KIS18-7</strain>
    </source>
</reference>
<dbReference type="Gene3D" id="2.40.10.10">
    <property type="entry name" value="Trypsin-like serine proteases"/>
    <property type="match status" value="2"/>
</dbReference>
<dbReference type="GO" id="GO:0004252">
    <property type="term" value="F:serine-type endopeptidase activity"/>
    <property type="evidence" value="ECO:0007669"/>
    <property type="project" value="InterPro"/>
</dbReference>
<dbReference type="PANTHER" id="PTHR43019:SF23">
    <property type="entry name" value="PROTEASE DO-LIKE 5, CHLOROPLASTIC"/>
    <property type="match status" value="1"/>
</dbReference>
<dbReference type="PRINTS" id="PR00834">
    <property type="entry name" value="PROTEASES2C"/>
</dbReference>
<keyword evidence="6" id="KW-0378">Hydrolase</keyword>
<feature type="transmembrane region" description="Helical" evidence="5">
    <location>
        <begin position="56"/>
        <end position="79"/>
    </location>
</feature>
<dbReference type="InterPro" id="IPR003825">
    <property type="entry name" value="Colicin-V_CvpA"/>
</dbReference>
<evidence type="ECO:0000256" key="4">
    <source>
        <dbReference type="ARBA" id="ARBA00023136"/>
    </source>
</evidence>
<comment type="caution">
    <text evidence="6">The sequence shown here is derived from an EMBL/GenBank/DDBJ whole genome shotgun (WGS) entry which is preliminary data.</text>
</comment>
<evidence type="ECO:0000313" key="7">
    <source>
        <dbReference type="Proteomes" id="UP000277094"/>
    </source>
</evidence>
<gene>
    <name evidence="6" type="ORF">EFL95_02795</name>
</gene>
<keyword evidence="2 5" id="KW-0812">Transmembrane</keyword>
<organism evidence="6 7">
    <name type="scientific">Nocardioides marmorisolisilvae</name>
    <dbReference type="NCBI Taxonomy" id="1542737"/>
    <lineage>
        <taxon>Bacteria</taxon>
        <taxon>Bacillati</taxon>
        <taxon>Actinomycetota</taxon>
        <taxon>Actinomycetes</taxon>
        <taxon>Propionibacteriales</taxon>
        <taxon>Nocardioidaceae</taxon>
        <taxon>Nocardioides</taxon>
    </lineage>
</organism>
<evidence type="ECO:0000256" key="5">
    <source>
        <dbReference type="SAM" id="Phobius"/>
    </source>
</evidence>
<keyword evidence="3 5" id="KW-1133">Transmembrane helix</keyword>
<name>A0A3N0E0C4_9ACTN</name>
<dbReference type="Pfam" id="PF02674">
    <property type="entry name" value="Colicin_V"/>
    <property type="match status" value="1"/>
</dbReference>
<dbReference type="PANTHER" id="PTHR43019">
    <property type="entry name" value="SERINE ENDOPROTEASE DEGS"/>
    <property type="match status" value="1"/>
</dbReference>
<keyword evidence="7" id="KW-1185">Reference proteome</keyword>
<dbReference type="EMBL" id="RJSG01000001">
    <property type="protein sequence ID" value="RNL81302.1"/>
    <property type="molecule type" value="Genomic_DNA"/>
</dbReference>
<dbReference type="GO" id="GO:0009403">
    <property type="term" value="P:toxin biosynthetic process"/>
    <property type="evidence" value="ECO:0007669"/>
    <property type="project" value="InterPro"/>
</dbReference>
<dbReference type="NCBIfam" id="NF033740">
    <property type="entry name" value="MarP_fam_protase"/>
    <property type="match status" value="1"/>
</dbReference>
<protein>
    <submittedName>
        <fullName evidence="6">Serine protease</fullName>
    </submittedName>
</protein>
<evidence type="ECO:0000256" key="1">
    <source>
        <dbReference type="ARBA" id="ARBA00004141"/>
    </source>
</evidence>
<dbReference type="InterPro" id="IPR001940">
    <property type="entry name" value="Peptidase_S1C"/>
</dbReference>
<dbReference type="SUPFAM" id="SSF50494">
    <property type="entry name" value="Trypsin-like serine proteases"/>
    <property type="match status" value="1"/>
</dbReference>
<dbReference type="InterPro" id="IPR009003">
    <property type="entry name" value="Peptidase_S1_PA"/>
</dbReference>
<keyword evidence="4 5" id="KW-0472">Membrane</keyword>
<proteinExistence type="predicted"/>